<keyword evidence="2" id="KW-1185">Reference proteome</keyword>
<proteinExistence type="predicted"/>
<dbReference type="EMBL" id="JASCXX010000060">
    <property type="protein sequence ID" value="MDI6451818.1"/>
    <property type="molecule type" value="Genomic_DNA"/>
</dbReference>
<dbReference type="AlphaFoldDB" id="A0AAW6U6Z6"/>
<name>A0AAW6U6Z6_9BACT</name>
<gene>
    <name evidence="1" type="ORF">QJ522_22340</name>
</gene>
<evidence type="ECO:0000313" key="2">
    <source>
        <dbReference type="Proteomes" id="UP001431776"/>
    </source>
</evidence>
<dbReference type="Proteomes" id="UP001431776">
    <property type="component" value="Unassembled WGS sequence"/>
</dbReference>
<reference evidence="1" key="1">
    <citation type="submission" date="2023-05" db="EMBL/GenBank/DDBJ databases">
        <title>Anaerotaeda fermentans gen. nov., sp. nov., a novel anaerobic planctomycete of the new family within the order Sedimentisphaerales isolated from Taman Peninsula, Russia.</title>
        <authorList>
            <person name="Khomyakova M.A."/>
            <person name="Merkel A.Y."/>
            <person name="Slobodkin A.I."/>
        </authorList>
    </citation>
    <scope>NUCLEOTIDE SEQUENCE</scope>
    <source>
        <strain evidence="1">M17dextr</strain>
    </source>
</reference>
<dbReference type="RefSeq" id="WP_349247226.1">
    <property type="nucleotide sequence ID" value="NZ_JASCXX010000060.1"/>
</dbReference>
<accession>A0AAW6U6Z6</accession>
<comment type="caution">
    <text evidence="1">The sequence shown here is derived from an EMBL/GenBank/DDBJ whole genome shotgun (WGS) entry which is preliminary data.</text>
</comment>
<evidence type="ECO:0000313" key="1">
    <source>
        <dbReference type="EMBL" id="MDI6451818.1"/>
    </source>
</evidence>
<sequence length="70" mass="7540">MSPSFQTTAGLRAGAVAGRGGVPAHGVNPDEWVGILLDLREDFVFDDVIAGIHGEAADRAARDRLRQRRQ</sequence>
<protein>
    <submittedName>
        <fullName evidence="1">Uncharacterized protein</fullName>
    </submittedName>
</protein>
<organism evidence="1 2">
    <name type="scientific">Anaerobaca lacustris</name>
    <dbReference type="NCBI Taxonomy" id="3044600"/>
    <lineage>
        <taxon>Bacteria</taxon>
        <taxon>Pseudomonadati</taxon>
        <taxon>Planctomycetota</taxon>
        <taxon>Phycisphaerae</taxon>
        <taxon>Sedimentisphaerales</taxon>
        <taxon>Anaerobacaceae</taxon>
        <taxon>Anaerobaca</taxon>
    </lineage>
</organism>